<evidence type="ECO:0000256" key="2">
    <source>
        <dbReference type="ARBA" id="ARBA00004613"/>
    </source>
</evidence>
<dbReference type="PANTHER" id="PTHR24020:SF20">
    <property type="entry name" value="PH DOMAIN-CONTAINING PROTEIN"/>
    <property type="match status" value="1"/>
</dbReference>
<feature type="region of interest" description="Disordered" evidence="9">
    <location>
        <begin position="267"/>
        <end position="312"/>
    </location>
</feature>
<dbReference type="SMART" id="SM00603">
    <property type="entry name" value="LCCL"/>
    <property type="match status" value="1"/>
</dbReference>
<dbReference type="InterPro" id="IPR004043">
    <property type="entry name" value="LCCL"/>
</dbReference>
<keyword evidence="4" id="KW-0964">Secreted</keyword>
<feature type="signal peptide" evidence="10">
    <location>
        <begin position="1"/>
        <end position="20"/>
    </location>
</feature>
<protein>
    <recommendedName>
        <fullName evidence="3">Cochlin</fullName>
    </recommendedName>
</protein>
<reference evidence="13" key="1">
    <citation type="journal article" date="2014" name="Nature">
        <title>Elephant shark genome provides unique insights into gnathostome evolution.</title>
        <authorList>
            <consortium name="International Elephant Shark Genome Sequencing Consortium"/>
            <person name="Venkatesh B."/>
            <person name="Lee A.P."/>
            <person name="Ravi V."/>
            <person name="Maurya A.K."/>
            <person name="Lian M.M."/>
            <person name="Swann J.B."/>
            <person name="Ohta Y."/>
            <person name="Flajnik M.F."/>
            <person name="Sutoh Y."/>
            <person name="Kasahara M."/>
            <person name="Hoon S."/>
            <person name="Gangu V."/>
            <person name="Roy S.W."/>
            <person name="Irimia M."/>
            <person name="Korzh V."/>
            <person name="Kondrychyn I."/>
            <person name="Lim Z.W."/>
            <person name="Tay B.H."/>
            <person name="Tohari S."/>
            <person name="Kong K.W."/>
            <person name="Ho S."/>
            <person name="Lorente-Galdos B."/>
            <person name="Quilez J."/>
            <person name="Marques-Bonet T."/>
            <person name="Raney B.J."/>
            <person name="Ingham P.W."/>
            <person name="Tay A."/>
            <person name="Hillier L.W."/>
            <person name="Minx P."/>
            <person name="Boehm T."/>
            <person name="Wilson R.K."/>
            <person name="Brenner S."/>
            <person name="Warren W.C."/>
        </authorList>
    </citation>
    <scope>NUCLEOTIDE SEQUENCE</scope>
    <source>
        <tissue evidence="13">Brain</tissue>
    </source>
</reference>
<dbReference type="InterPro" id="IPR036465">
    <property type="entry name" value="vWFA_dom_sf"/>
</dbReference>
<dbReference type="Gene3D" id="2.170.130.20">
    <property type="entry name" value="LCCL-like domain"/>
    <property type="match status" value="1"/>
</dbReference>
<dbReference type="GO" id="GO:0005576">
    <property type="term" value="C:extracellular region"/>
    <property type="evidence" value="ECO:0007669"/>
    <property type="project" value="UniProtKB-SubCell"/>
</dbReference>
<comment type="subcellular location">
    <subcellularLocation>
        <location evidence="2">Secreted</location>
    </subcellularLocation>
</comment>
<evidence type="ECO:0000256" key="7">
    <source>
        <dbReference type="ARBA" id="ARBA00023157"/>
    </source>
</evidence>
<dbReference type="PROSITE" id="PS50234">
    <property type="entry name" value="VWFA"/>
    <property type="match status" value="2"/>
</dbReference>
<dbReference type="InterPro" id="IPR002035">
    <property type="entry name" value="VWF_A"/>
</dbReference>
<evidence type="ECO:0000259" key="11">
    <source>
        <dbReference type="PROSITE" id="PS50234"/>
    </source>
</evidence>
<keyword evidence="8" id="KW-0325">Glycoprotein</keyword>
<proteinExistence type="evidence at transcript level"/>
<dbReference type="Pfam" id="PF00092">
    <property type="entry name" value="VWA"/>
    <property type="match status" value="2"/>
</dbReference>
<dbReference type="SMART" id="SM00327">
    <property type="entry name" value="VWA"/>
    <property type="match status" value="2"/>
</dbReference>
<dbReference type="FunFam" id="3.40.50.410:FF:000009">
    <property type="entry name" value="Putative vitrin"/>
    <property type="match status" value="1"/>
</dbReference>
<dbReference type="PANTHER" id="PTHR24020">
    <property type="entry name" value="COLLAGEN ALPHA"/>
    <property type="match status" value="1"/>
</dbReference>
<dbReference type="InterPro" id="IPR050525">
    <property type="entry name" value="ECM_Assembly_Org"/>
</dbReference>
<dbReference type="SUPFAM" id="SSF69848">
    <property type="entry name" value="LCCL domain"/>
    <property type="match status" value="1"/>
</dbReference>
<evidence type="ECO:0000256" key="1">
    <source>
        <dbReference type="ARBA" id="ARBA00003388"/>
    </source>
</evidence>
<evidence type="ECO:0000256" key="4">
    <source>
        <dbReference type="ARBA" id="ARBA00022525"/>
    </source>
</evidence>
<dbReference type="PROSITE" id="PS50820">
    <property type="entry name" value="LCCL"/>
    <property type="match status" value="1"/>
</dbReference>
<keyword evidence="5 10" id="KW-0732">Signal</keyword>
<feature type="chain" id="PRO_5004777927" description="Cochlin" evidence="10">
    <location>
        <begin position="21"/>
        <end position="804"/>
    </location>
</feature>
<dbReference type="Gene3D" id="3.40.50.410">
    <property type="entry name" value="von Willebrand factor, type A domain"/>
    <property type="match status" value="2"/>
</dbReference>
<dbReference type="SUPFAM" id="SSF53300">
    <property type="entry name" value="vWA-like"/>
    <property type="match status" value="2"/>
</dbReference>
<dbReference type="GO" id="GO:0007605">
    <property type="term" value="P:sensory perception of sound"/>
    <property type="evidence" value="ECO:0007669"/>
    <property type="project" value="UniProtKB-ARBA"/>
</dbReference>
<feature type="compositionally biased region" description="Polar residues" evidence="9">
    <location>
        <begin position="286"/>
        <end position="295"/>
    </location>
</feature>
<keyword evidence="6" id="KW-0677">Repeat</keyword>
<evidence type="ECO:0000256" key="9">
    <source>
        <dbReference type="SAM" id="MobiDB-lite"/>
    </source>
</evidence>
<evidence type="ECO:0000256" key="3">
    <source>
        <dbReference type="ARBA" id="ARBA00013828"/>
    </source>
</evidence>
<dbReference type="PRINTS" id="PR00453">
    <property type="entry name" value="VWFADOMAIN"/>
</dbReference>
<dbReference type="InterPro" id="IPR036609">
    <property type="entry name" value="LCCL_sf"/>
</dbReference>
<evidence type="ECO:0000256" key="10">
    <source>
        <dbReference type="SAM" id="SignalP"/>
    </source>
</evidence>
<feature type="region of interest" description="Disordered" evidence="9">
    <location>
        <begin position="175"/>
        <end position="203"/>
    </location>
</feature>
<evidence type="ECO:0000256" key="8">
    <source>
        <dbReference type="ARBA" id="ARBA00023180"/>
    </source>
</evidence>
<dbReference type="CDD" id="cd01472">
    <property type="entry name" value="vWA_collagen"/>
    <property type="match status" value="1"/>
</dbReference>
<feature type="domain" description="LCCL" evidence="12">
    <location>
        <begin position="32"/>
        <end position="125"/>
    </location>
</feature>
<feature type="domain" description="VWFA" evidence="11">
    <location>
        <begin position="419"/>
        <end position="604"/>
    </location>
</feature>
<evidence type="ECO:0000313" key="13">
    <source>
        <dbReference type="EMBL" id="AFO95524.1"/>
    </source>
</evidence>
<comment type="function">
    <text evidence="1">Plays a role in the control of cell shape and motility in the trabecular meshwork.</text>
</comment>
<feature type="domain" description="VWFA" evidence="11">
    <location>
        <begin position="621"/>
        <end position="790"/>
    </location>
</feature>
<evidence type="ECO:0000259" key="12">
    <source>
        <dbReference type="PROSITE" id="PS50820"/>
    </source>
</evidence>
<dbReference type="EMBL" id="JW863007">
    <property type="protein sequence ID" value="AFO95524.1"/>
    <property type="molecule type" value="mRNA"/>
</dbReference>
<dbReference type="FunFam" id="3.40.50.410:FF:000029">
    <property type="entry name" value="Cochlin"/>
    <property type="match status" value="1"/>
</dbReference>
<accession>V9KCS4</accession>
<evidence type="ECO:0000256" key="6">
    <source>
        <dbReference type="ARBA" id="ARBA00022737"/>
    </source>
</evidence>
<keyword evidence="7" id="KW-1015">Disulfide bond</keyword>
<dbReference type="AlphaFoldDB" id="V9KCS4"/>
<evidence type="ECO:0000256" key="5">
    <source>
        <dbReference type="ARBA" id="ARBA00022729"/>
    </source>
</evidence>
<dbReference type="FunFam" id="2.170.130.20:FF:000001">
    <property type="entry name" value="Cysteine-rich secretory protein LCCL domain-containing 1"/>
    <property type="match status" value="1"/>
</dbReference>
<sequence length="804" mass="89001">MSKFTLGIIVLVLLLMFADGVKPKARRGKKQSVAQIDCDIRAGKIKVPEFIAKCSPGCLSTKQAVWGTDVYASVSSVCGAAIHSGIIDNNGGKIHVRKVPSKPNYRGSFSNGIRSLSLPRWKESFVVSEPKQQKGVTYPSIHEFLPSRKSTVRTERLKPTAAPATTRAPVITTKTPTTRVPTTTKAPTTTPKPTSTTQHPTPSQPLLYELREVGYSDRIPNAASLKLPAISSQSHSLYGKGQHPGFRGAAVTEFTNRNYPRVNAGIRRQNPGVPFRSPARSPVNPGFTQPKQISGQRPEWPGLQSRQKDSGGIATDSAYTWTEVETYQNPAYSARPLSSDYDKWIHSLGGSNHRPQDPNLWRLQAESMDRNHNTDETDTGFWNSDLQPFNIRGFNTGDGDLGHIIEDPASQGDPNCKIDIAFLLDGSWSIGKRRFKIQKKFLLDFVQELNVGVAGPLMGIIQYGDNATTEFNLKTYRNSNFLKRAIGKIPQKGGLSNVGRALTHTSQHFFSNGNGNRGAAPNVIVILVDGWPTDKVEEASRLARESGINIFFITIEGPVDNEMNSVVEPNFVDKSVCRTNGYFSINVPSWFKLHQVVRPLVKRVCTTNRLVCSKTCLNSADIGFVIDGSSSVGTDNFRTVLQFVANMTKEFEISDTDTRIGALQYTYEQRLEFGFGEHNTKEEVIRAIKNIRYWSGGTSTGAAISYASEQLFSKSKPNKRKLMIVITDGRSYDDVRTPALAAQRNGVIAYAIGIAWAAVDELEYIATDPDKDHSFFVDEFDNLYKFVSQIVQNICQEFNSQPRN</sequence>
<name>V9KCS4_CALMI</name>
<dbReference type="Pfam" id="PF03815">
    <property type="entry name" value="LCCL"/>
    <property type="match status" value="1"/>
</dbReference>
<organism evidence="13">
    <name type="scientific">Callorhinchus milii</name>
    <name type="common">Ghost shark</name>
    <dbReference type="NCBI Taxonomy" id="7868"/>
    <lineage>
        <taxon>Eukaryota</taxon>
        <taxon>Metazoa</taxon>
        <taxon>Chordata</taxon>
        <taxon>Craniata</taxon>
        <taxon>Vertebrata</taxon>
        <taxon>Chondrichthyes</taxon>
        <taxon>Holocephali</taxon>
        <taxon>Chimaeriformes</taxon>
        <taxon>Callorhinchidae</taxon>
        <taxon>Callorhinchus</taxon>
    </lineage>
</organism>